<sequence>MTPQLELSSGPGGTPKRRQQEENLDEPQGALGRSARRRKTIGSAGAPALRRALVNGNGQLVGSVTSLLRRRGLSRCR</sequence>
<organism evidence="2 3">
    <name type="scientific">Pleurodeles waltl</name>
    <name type="common">Iberian ribbed newt</name>
    <dbReference type="NCBI Taxonomy" id="8319"/>
    <lineage>
        <taxon>Eukaryota</taxon>
        <taxon>Metazoa</taxon>
        <taxon>Chordata</taxon>
        <taxon>Craniata</taxon>
        <taxon>Vertebrata</taxon>
        <taxon>Euteleostomi</taxon>
        <taxon>Amphibia</taxon>
        <taxon>Batrachia</taxon>
        <taxon>Caudata</taxon>
        <taxon>Salamandroidea</taxon>
        <taxon>Salamandridae</taxon>
        <taxon>Pleurodelinae</taxon>
        <taxon>Pleurodeles</taxon>
    </lineage>
</organism>
<evidence type="ECO:0000313" key="3">
    <source>
        <dbReference type="Proteomes" id="UP001066276"/>
    </source>
</evidence>
<proteinExistence type="predicted"/>
<name>A0AAV7RT56_PLEWA</name>
<dbReference type="EMBL" id="JANPWB010000009">
    <property type="protein sequence ID" value="KAJ1154957.1"/>
    <property type="molecule type" value="Genomic_DNA"/>
</dbReference>
<accession>A0AAV7RT56</accession>
<feature type="region of interest" description="Disordered" evidence="1">
    <location>
        <begin position="1"/>
        <end position="46"/>
    </location>
</feature>
<gene>
    <name evidence="2" type="ORF">NDU88_007696</name>
</gene>
<comment type="caution">
    <text evidence="2">The sequence shown here is derived from an EMBL/GenBank/DDBJ whole genome shotgun (WGS) entry which is preliminary data.</text>
</comment>
<dbReference type="AlphaFoldDB" id="A0AAV7RT56"/>
<keyword evidence="3" id="KW-1185">Reference proteome</keyword>
<evidence type="ECO:0000313" key="2">
    <source>
        <dbReference type="EMBL" id="KAJ1154957.1"/>
    </source>
</evidence>
<evidence type="ECO:0000256" key="1">
    <source>
        <dbReference type="SAM" id="MobiDB-lite"/>
    </source>
</evidence>
<protein>
    <submittedName>
        <fullName evidence="2">Uncharacterized protein</fullName>
    </submittedName>
</protein>
<reference evidence="2" key="1">
    <citation type="journal article" date="2022" name="bioRxiv">
        <title>Sequencing and chromosome-scale assembly of the giantPleurodeles waltlgenome.</title>
        <authorList>
            <person name="Brown T."/>
            <person name="Elewa A."/>
            <person name="Iarovenko S."/>
            <person name="Subramanian E."/>
            <person name="Araus A.J."/>
            <person name="Petzold A."/>
            <person name="Susuki M."/>
            <person name="Suzuki K.-i.T."/>
            <person name="Hayashi T."/>
            <person name="Toyoda A."/>
            <person name="Oliveira C."/>
            <person name="Osipova E."/>
            <person name="Leigh N.D."/>
            <person name="Simon A."/>
            <person name="Yun M.H."/>
        </authorList>
    </citation>
    <scope>NUCLEOTIDE SEQUENCE</scope>
    <source>
        <strain evidence="2">20211129_DDA</strain>
        <tissue evidence="2">Liver</tissue>
    </source>
</reference>
<dbReference type="Proteomes" id="UP001066276">
    <property type="component" value="Chromosome 5"/>
</dbReference>